<sequence>MRDDARKRKRDAIAIDENLERFRAWCEDVGIVTNDDALEIRSLKSDDEFADDRRHYAVFAKRAIEIGETLFEIPKSCVLCGKNSRAHGEAVEGARLGGGLALNVVAVGELFGDDETAREAKGFWDGFRAILPRRGERSLPMFWDAELRDELRGTELAAHLSEDDEAFDEDFETCRDALGEETANAMGLTLETFKAAASIAASRAFYVGGEYGECLVPCADLFNHRTGTNSVAVYGVEDDDDSDDSDGGDSGDSLVIKAVAEAKAGEELFNTFGEQSNASLLHKYGFCEFHNEDNVTVNLHVSLFEDVYGREKMHAVYDAMKVSLQSAEEERKQSLLDFFEAGKYYEITGANGVEDEFFALVEKIKDALVEVENKKVETNDVFEAIIDARLARYGAEAEDTIDEGGRPPAGGGVVGRQAAKLVRLQEMRLLNRVRQ</sequence>
<accession>A4S8Z2</accession>
<gene>
    <name evidence="2" type="ORF">OSTLU_25650</name>
</gene>
<feature type="domain" description="SET" evidence="1">
    <location>
        <begin position="38"/>
        <end position="273"/>
    </location>
</feature>
<dbReference type="OrthoDB" id="498852at2759"/>
<name>A4S8Z2_OSTLU</name>
<dbReference type="InterPro" id="IPR046341">
    <property type="entry name" value="SET_dom_sf"/>
</dbReference>
<dbReference type="Pfam" id="PF00856">
    <property type="entry name" value="SET"/>
    <property type="match status" value="1"/>
</dbReference>
<dbReference type="GO" id="GO:0016279">
    <property type="term" value="F:protein-lysine N-methyltransferase activity"/>
    <property type="evidence" value="ECO:0007669"/>
    <property type="project" value="TreeGrafter"/>
</dbReference>
<organism evidence="2 3">
    <name type="scientific">Ostreococcus lucimarinus (strain CCE9901)</name>
    <dbReference type="NCBI Taxonomy" id="436017"/>
    <lineage>
        <taxon>Eukaryota</taxon>
        <taxon>Viridiplantae</taxon>
        <taxon>Chlorophyta</taxon>
        <taxon>Mamiellophyceae</taxon>
        <taxon>Mamiellales</taxon>
        <taxon>Bathycoccaceae</taxon>
        <taxon>Ostreococcus</taxon>
    </lineage>
</organism>
<dbReference type="HOGENOM" id="CLU_630724_0_0_1"/>
<dbReference type="AlphaFoldDB" id="A4S8Z2"/>
<dbReference type="Gramene" id="ABP00270">
    <property type="protein sequence ID" value="ABP00270"/>
    <property type="gene ID" value="OSTLU_25650"/>
</dbReference>
<dbReference type="Gene3D" id="3.90.1410.10">
    <property type="entry name" value="set domain protein methyltransferase, domain 1"/>
    <property type="match status" value="1"/>
</dbReference>
<keyword evidence="3" id="KW-1185">Reference proteome</keyword>
<evidence type="ECO:0000313" key="3">
    <source>
        <dbReference type="Proteomes" id="UP000001568"/>
    </source>
</evidence>
<dbReference type="InterPro" id="IPR050600">
    <property type="entry name" value="SETD3_SETD6_MTase"/>
</dbReference>
<evidence type="ECO:0000313" key="2">
    <source>
        <dbReference type="EMBL" id="ABP00270.1"/>
    </source>
</evidence>
<dbReference type="Proteomes" id="UP000001568">
    <property type="component" value="Chromosome 16"/>
</dbReference>
<dbReference type="GeneID" id="5005871"/>
<evidence type="ECO:0000259" key="1">
    <source>
        <dbReference type="PROSITE" id="PS50280"/>
    </source>
</evidence>
<dbReference type="CDD" id="cd10527">
    <property type="entry name" value="SET_LSMT"/>
    <property type="match status" value="1"/>
</dbReference>
<dbReference type="OMA" id="FYIGEEC"/>
<reference evidence="2 3" key="1">
    <citation type="journal article" date="2007" name="Proc. Natl. Acad. Sci. U.S.A.">
        <title>The tiny eukaryote Ostreococcus provides genomic insights into the paradox of plankton speciation.</title>
        <authorList>
            <person name="Palenik B."/>
            <person name="Grimwood J."/>
            <person name="Aerts A."/>
            <person name="Rouze P."/>
            <person name="Salamov A."/>
            <person name="Putnam N."/>
            <person name="Dupont C."/>
            <person name="Jorgensen R."/>
            <person name="Derelle E."/>
            <person name="Rombauts S."/>
            <person name="Zhou K."/>
            <person name="Otillar R."/>
            <person name="Merchant S.S."/>
            <person name="Podell S."/>
            <person name="Gaasterland T."/>
            <person name="Napoli C."/>
            <person name="Gendler K."/>
            <person name="Manuell A."/>
            <person name="Tai V."/>
            <person name="Vallon O."/>
            <person name="Piganeau G."/>
            <person name="Jancek S."/>
            <person name="Heijde M."/>
            <person name="Jabbari K."/>
            <person name="Bowler C."/>
            <person name="Lohr M."/>
            <person name="Robbens S."/>
            <person name="Werner G."/>
            <person name="Dubchak I."/>
            <person name="Pazour G.J."/>
            <person name="Ren Q."/>
            <person name="Paulsen I."/>
            <person name="Delwiche C."/>
            <person name="Schmutz J."/>
            <person name="Rokhsar D."/>
            <person name="Van de Peer Y."/>
            <person name="Moreau H."/>
            <person name="Grigoriev I.V."/>
        </authorList>
    </citation>
    <scope>NUCLEOTIDE SEQUENCE [LARGE SCALE GENOMIC DNA]</scope>
    <source>
        <strain evidence="2 3">CCE9901</strain>
    </source>
</reference>
<dbReference type="SUPFAM" id="SSF82199">
    <property type="entry name" value="SET domain"/>
    <property type="match status" value="1"/>
</dbReference>
<dbReference type="PANTHER" id="PTHR13271">
    <property type="entry name" value="UNCHARACTERIZED PUTATIVE METHYLTRANSFERASE"/>
    <property type="match status" value="1"/>
</dbReference>
<proteinExistence type="predicted"/>
<dbReference type="KEGG" id="olu:OSTLU_25650"/>
<protein>
    <recommendedName>
        <fullName evidence="1">SET domain-containing protein</fullName>
    </recommendedName>
</protein>
<dbReference type="PROSITE" id="PS50280">
    <property type="entry name" value="SET"/>
    <property type="match status" value="1"/>
</dbReference>
<dbReference type="EMBL" id="CP000596">
    <property type="protein sequence ID" value="ABP00270.1"/>
    <property type="molecule type" value="Genomic_DNA"/>
</dbReference>
<dbReference type="InterPro" id="IPR001214">
    <property type="entry name" value="SET_dom"/>
</dbReference>
<dbReference type="RefSeq" id="XP_001421976.1">
    <property type="nucleotide sequence ID" value="XM_001421939.1"/>
</dbReference>
<dbReference type="eggNOG" id="KOG1337">
    <property type="taxonomic scope" value="Eukaryota"/>
</dbReference>